<keyword evidence="1" id="KW-0472">Membrane</keyword>
<comment type="caution">
    <text evidence="2">The sequence shown here is derived from an EMBL/GenBank/DDBJ whole genome shotgun (WGS) entry which is preliminary data.</text>
</comment>
<proteinExistence type="predicted"/>
<dbReference type="Pfam" id="PF20040">
    <property type="entry name" value="DUF6442"/>
    <property type="match status" value="1"/>
</dbReference>
<keyword evidence="1" id="KW-0812">Transmembrane</keyword>
<sequence length="101" mass="11765">MDKKDVLKMAQREKNDEREIFVNDKSSVWISRMLIAIAGFISAIRDSHNLPFFDILAMLCLSIGAGELYKYYIKRENKHLYLFFLLFVIGISATVIFLKDL</sequence>
<keyword evidence="3" id="KW-1185">Reference proteome</keyword>
<feature type="transmembrane region" description="Helical" evidence="1">
    <location>
        <begin position="50"/>
        <end position="68"/>
    </location>
</feature>
<gene>
    <name evidence="2" type="ORF">HZY91_05640</name>
</gene>
<feature type="transmembrane region" description="Helical" evidence="1">
    <location>
        <begin position="27"/>
        <end position="44"/>
    </location>
</feature>
<reference evidence="2 3" key="1">
    <citation type="submission" date="2020-07" db="EMBL/GenBank/DDBJ databases">
        <title>Facklamia lactis sp. nov., isolated from raw milk.</title>
        <authorList>
            <person name="Doll E.V."/>
            <person name="Huptas C."/>
            <person name="Staib L."/>
            <person name="Wenning M."/>
            <person name="Scherer S."/>
        </authorList>
    </citation>
    <scope>NUCLEOTIDE SEQUENCE [LARGE SCALE GENOMIC DNA]</scope>
    <source>
        <strain evidence="2 3">DSM 111018</strain>
    </source>
</reference>
<dbReference type="RefSeq" id="WP_197115299.1">
    <property type="nucleotide sequence ID" value="NZ_JACBXQ010000003.1"/>
</dbReference>
<accession>A0ABS0LQD4</accession>
<protein>
    <recommendedName>
        <fullName evidence="4">DUF202 domain-containing protein</fullName>
    </recommendedName>
</protein>
<feature type="transmembrane region" description="Helical" evidence="1">
    <location>
        <begin position="80"/>
        <end position="98"/>
    </location>
</feature>
<evidence type="ECO:0000313" key="3">
    <source>
        <dbReference type="Proteomes" id="UP000721415"/>
    </source>
</evidence>
<organism evidence="2 3">
    <name type="scientific">Facklamia lactis</name>
    <dbReference type="NCBI Taxonomy" id="2749967"/>
    <lineage>
        <taxon>Bacteria</taxon>
        <taxon>Bacillati</taxon>
        <taxon>Bacillota</taxon>
        <taxon>Bacilli</taxon>
        <taxon>Lactobacillales</taxon>
        <taxon>Aerococcaceae</taxon>
        <taxon>Facklamia</taxon>
    </lineage>
</organism>
<evidence type="ECO:0008006" key="4">
    <source>
        <dbReference type="Google" id="ProtNLM"/>
    </source>
</evidence>
<dbReference type="Proteomes" id="UP000721415">
    <property type="component" value="Unassembled WGS sequence"/>
</dbReference>
<dbReference type="EMBL" id="JACBXQ010000003">
    <property type="protein sequence ID" value="MBG9986375.1"/>
    <property type="molecule type" value="Genomic_DNA"/>
</dbReference>
<evidence type="ECO:0000256" key="1">
    <source>
        <dbReference type="SAM" id="Phobius"/>
    </source>
</evidence>
<keyword evidence="1" id="KW-1133">Transmembrane helix</keyword>
<evidence type="ECO:0000313" key="2">
    <source>
        <dbReference type="EMBL" id="MBG9986375.1"/>
    </source>
</evidence>
<dbReference type="InterPro" id="IPR045620">
    <property type="entry name" value="DUF6442"/>
</dbReference>
<name>A0ABS0LQD4_9LACT</name>